<dbReference type="AlphaFoldDB" id="A0AAW5VDP4"/>
<dbReference type="SUPFAM" id="SSF53474">
    <property type="entry name" value="alpha/beta-Hydrolases"/>
    <property type="match status" value="1"/>
</dbReference>
<dbReference type="InterPro" id="IPR050266">
    <property type="entry name" value="AB_hydrolase_sf"/>
</dbReference>
<sequence>MKLNHNRIHLYMMDPKKWIQIVIWFQILFLQCVPHLEGKENIEKLTIPTKEGNIFTLTNDCHSKSKLLVFVHGSPGNGSDFLSYMLDKDFQTHFCMLSPDRLGFGYSKQEEFIPSVTTQGKAISEMIQSFVESQKLSVTSITIIGHSYGGPVAMKSFLLFRERLKKDGKVFLISAPMDPIYEELRFYNHLAKNVIIEWILPKSWVRSNEEMFQLKQDLIGLALAMKQSQFPVVMIHGDSDGLVPWEHTKFLKHESYKGDSKVYLLSGGSHFIPWTRFSEIKSILFKEVSQ</sequence>
<organism evidence="2 3">
    <name type="scientific">Leptospira levettii</name>
    <dbReference type="NCBI Taxonomy" id="2023178"/>
    <lineage>
        <taxon>Bacteria</taxon>
        <taxon>Pseudomonadati</taxon>
        <taxon>Spirochaetota</taxon>
        <taxon>Spirochaetia</taxon>
        <taxon>Leptospirales</taxon>
        <taxon>Leptospiraceae</taxon>
        <taxon>Leptospira</taxon>
    </lineage>
</organism>
<dbReference type="PANTHER" id="PTHR43798:SF33">
    <property type="entry name" value="HYDROLASE, PUTATIVE (AFU_ORTHOLOGUE AFUA_2G14860)-RELATED"/>
    <property type="match status" value="1"/>
</dbReference>
<dbReference type="Pfam" id="PF00561">
    <property type="entry name" value="Abhydrolase_1"/>
    <property type="match status" value="1"/>
</dbReference>
<dbReference type="Gene3D" id="3.40.50.1820">
    <property type="entry name" value="alpha/beta hydrolase"/>
    <property type="match status" value="1"/>
</dbReference>
<feature type="domain" description="AB hydrolase-1" evidence="1">
    <location>
        <begin position="67"/>
        <end position="166"/>
    </location>
</feature>
<comment type="caution">
    <text evidence="2">The sequence shown here is derived from an EMBL/GenBank/DDBJ whole genome shotgun (WGS) entry which is preliminary data.</text>
</comment>
<evidence type="ECO:0000313" key="3">
    <source>
        <dbReference type="Proteomes" id="UP001209694"/>
    </source>
</evidence>
<dbReference type="InterPro" id="IPR000073">
    <property type="entry name" value="AB_hydrolase_1"/>
</dbReference>
<reference evidence="2" key="1">
    <citation type="submission" date="2022-06" db="EMBL/GenBank/DDBJ databases">
        <title>Leptospira isolates from biofilms formed at urban environments.</title>
        <authorList>
            <person name="Ribeiro P.S."/>
            <person name="Sousa T."/>
            <person name="Carvalho N."/>
            <person name="Aburjaile F."/>
            <person name="Neves F."/>
            <person name="Oliveira D."/>
            <person name="Blanco L."/>
            <person name="Lima J."/>
            <person name="Costa F."/>
            <person name="Brenig B."/>
            <person name="Soares S."/>
            <person name="Ramos R."/>
            <person name="Goes-Neto A."/>
            <person name="Matiuzzi M."/>
            <person name="Azevedo V."/>
            <person name="Ristow P."/>
        </authorList>
    </citation>
    <scope>NUCLEOTIDE SEQUENCE</scope>
    <source>
        <strain evidence="2">VSF7</strain>
    </source>
</reference>
<dbReference type="InterPro" id="IPR029058">
    <property type="entry name" value="AB_hydrolase_fold"/>
</dbReference>
<evidence type="ECO:0000259" key="1">
    <source>
        <dbReference type="Pfam" id="PF00561"/>
    </source>
</evidence>
<gene>
    <name evidence="2" type="ORF">ND810_14565</name>
</gene>
<dbReference type="PANTHER" id="PTHR43798">
    <property type="entry name" value="MONOACYLGLYCEROL LIPASE"/>
    <property type="match status" value="1"/>
</dbReference>
<protein>
    <submittedName>
        <fullName evidence="2">Alpha/beta hydrolase</fullName>
    </submittedName>
</protein>
<proteinExistence type="predicted"/>
<evidence type="ECO:0000313" key="2">
    <source>
        <dbReference type="EMBL" id="MCW7516388.1"/>
    </source>
</evidence>
<dbReference type="RefSeq" id="WP_265355948.1">
    <property type="nucleotide sequence ID" value="NZ_JAMQPS010000002.1"/>
</dbReference>
<dbReference type="EMBL" id="JAMQQD010000005">
    <property type="protein sequence ID" value="MCW7516388.1"/>
    <property type="molecule type" value="Genomic_DNA"/>
</dbReference>
<keyword evidence="2" id="KW-0378">Hydrolase</keyword>
<dbReference type="GO" id="GO:0016020">
    <property type="term" value="C:membrane"/>
    <property type="evidence" value="ECO:0007669"/>
    <property type="project" value="TreeGrafter"/>
</dbReference>
<name>A0AAW5VDP4_9LEPT</name>
<dbReference type="Proteomes" id="UP001209694">
    <property type="component" value="Unassembled WGS sequence"/>
</dbReference>
<accession>A0AAW5VDP4</accession>
<dbReference type="GO" id="GO:0016787">
    <property type="term" value="F:hydrolase activity"/>
    <property type="evidence" value="ECO:0007669"/>
    <property type="project" value="UniProtKB-KW"/>
</dbReference>